<dbReference type="Proteomes" id="UP000238479">
    <property type="component" value="Chromosome 1"/>
</dbReference>
<dbReference type="PANTHER" id="PTHR31170:SF9">
    <property type="entry name" value="PROTEIN, PUTATIVE (DUF247)-RELATED"/>
    <property type="match status" value="1"/>
</dbReference>
<dbReference type="AlphaFoldDB" id="A0A2P6SF48"/>
<dbReference type="Pfam" id="PF03140">
    <property type="entry name" value="DUF247"/>
    <property type="match status" value="1"/>
</dbReference>
<gene>
    <name evidence="1" type="ORF">RchiOBHm_Chr1g0346651</name>
</gene>
<dbReference type="PANTHER" id="PTHR31170">
    <property type="entry name" value="BNAC04G53230D PROTEIN"/>
    <property type="match status" value="1"/>
</dbReference>
<reference evidence="1 2" key="1">
    <citation type="journal article" date="2018" name="Nat. Genet.">
        <title>The Rosa genome provides new insights in the design of modern roses.</title>
        <authorList>
            <person name="Bendahmane M."/>
        </authorList>
    </citation>
    <scope>NUCLEOTIDE SEQUENCE [LARGE SCALE GENOMIC DNA]</scope>
    <source>
        <strain evidence="2">cv. Old Blush</strain>
    </source>
</reference>
<evidence type="ECO:0000313" key="2">
    <source>
        <dbReference type="Proteomes" id="UP000238479"/>
    </source>
</evidence>
<organism evidence="1 2">
    <name type="scientific">Rosa chinensis</name>
    <name type="common">China rose</name>
    <dbReference type="NCBI Taxonomy" id="74649"/>
    <lineage>
        <taxon>Eukaryota</taxon>
        <taxon>Viridiplantae</taxon>
        <taxon>Streptophyta</taxon>
        <taxon>Embryophyta</taxon>
        <taxon>Tracheophyta</taxon>
        <taxon>Spermatophyta</taxon>
        <taxon>Magnoliopsida</taxon>
        <taxon>eudicotyledons</taxon>
        <taxon>Gunneridae</taxon>
        <taxon>Pentapetalae</taxon>
        <taxon>rosids</taxon>
        <taxon>fabids</taxon>
        <taxon>Rosales</taxon>
        <taxon>Rosaceae</taxon>
        <taxon>Rosoideae</taxon>
        <taxon>Rosoideae incertae sedis</taxon>
        <taxon>Rosa</taxon>
    </lineage>
</organism>
<accession>A0A2P6SF48</accession>
<protein>
    <submittedName>
        <fullName evidence="1">Uncharacterized protein</fullName>
    </submittedName>
</protein>
<comment type="caution">
    <text evidence="1">The sequence shown here is derived from an EMBL/GenBank/DDBJ whole genome shotgun (WGS) entry which is preliminary data.</text>
</comment>
<dbReference type="Gramene" id="PRQ57290">
    <property type="protein sequence ID" value="PRQ57290"/>
    <property type="gene ID" value="RchiOBHm_Chr1g0346651"/>
</dbReference>
<dbReference type="STRING" id="74649.A0A2P6SF48"/>
<dbReference type="OMA" id="ESAYICK"/>
<keyword evidence="2" id="KW-1185">Reference proteome</keyword>
<dbReference type="InterPro" id="IPR004158">
    <property type="entry name" value="DUF247_pln"/>
</dbReference>
<dbReference type="EMBL" id="PDCK01000039">
    <property type="protein sequence ID" value="PRQ57290.1"/>
    <property type="molecule type" value="Genomic_DNA"/>
</dbReference>
<sequence length="105" mass="12125">MALEKFLYPESAYICKYFFLMDKLVDNVEDVNLLIETGVIVNKLAGCNELAVNLINTLCLEIMDDSCCYGGVCNQLNKHYGNSFWKRHVAILKRVYFKDLWSLDC</sequence>
<proteinExistence type="predicted"/>
<evidence type="ECO:0000313" key="1">
    <source>
        <dbReference type="EMBL" id="PRQ57290.1"/>
    </source>
</evidence>
<name>A0A2P6SF48_ROSCH</name>